<dbReference type="AlphaFoldDB" id="A0A4U1CXW5"/>
<comment type="caution">
    <text evidence="1">The sequence shown here is derived from an EMBL/GenBank/DDBJ whole genome shotgun (WGS) entry which is preliminary data.</text>
</comment>
<dbReference type="Proteomes" id="UP000309488">
    <property type="component" value="Unassembled WGS sequence"/>
</dbReference>
<sequence length="281" mass="32550">MENEQLPNPVFPNTGQEFQVPIIEDKTEEVNGAGFEKFKYKVEVAKWLIGTVGLTLITYFINWGFKDRESGMLEISQYDKYATELIVLNDNPIKRRMLAQFFANVTPSEKLKDGWTDYYREVNNEYVAFIKSDSLNRARLVKINRIDSNKLSQSEKIEKDLREKKAKQDAEIINASIVIPENSIITQATVYIQAVSTSKEYAEKIRSLLISSGFKVPSIEYMDRTKYIMSSNQIRYFRNEDVLITDQLKTILESDNVITNTKYLPVLNKNTKQGIVELWLK</sequence>
<reference evidence="1 2" key="1">
    <citation type="submission" date="2019-04" db="EMBL/GenBank/DDBJ databases">
        <title>Pedobacter sp. RP-3-22 sp. nov., isolated from Arctic soil.</title>
        <authorList>
            <person name="Dahal R.H."/>
            <person name="Kim D.-U."/>
        </authorList>
    </citation>
    <scope>NUCLEOTIDE SEQUENCE [LARGE SCALE GENOMIC DNA]</scope>
    <source>
        <strain evidence="1 2">RP-3-22</strain>
    </source>
</reference>
<organism evidence="1 2">
    <name type="scientific">Pedobacter polaris</name>
    <dbReference type="NCBI Taxonomy" id="2571273"/>
    <lineage>
        <taxon>Bacteria</taxon>
        <taxon>Pseudomonadati</taxon>
        <taxon>Bacteroidota</taxon>
        <taxon>Sphingobacteriia</taxon>
        <taxon>Sphingobacteriales</taxon>
        <taxon>Sphingobacteriaceae</taxon>
        <taxon>Pedobacter</taxon>
    </lineage>
</organism>
<keyword evidence="2" id="KW-1185">Reference proteome</keyword>
<evidence type="ECO:0000313" key="2">
    <source>
        <dbReference type="Proteomes" id="UP000309488"/>
    </source>
</evidence>
<accession>A0A4U1CXW5</accession>
<dbReference type="EMBL" id="SWBR01000001">
    <property type="protein sequence ID" value="TKC12349.1"/>
    <property type="molecule type" value="Genomic_DNA"/>
</dbReference>
<gene>
    <name evidence="1" type="ORF">FA048_01645</name>
</gene>
<evidence type="ECO:0000313" key="1">
    <source>
        <dbReference type="EMBL" id="TKC12349.1"/>
    </source>
</evidence>
<dbReference type="RefSeq" id="WP_136838310.1">
    <property type="nucleotide sequence ID" value="NZ_SWBR01000001.1"/>
</dbReference>
<dbReference type="OrthoDB" id="1491425at2"/>
<protein>
    <submittedName>
        <fullName evidence="1">Uncharacterized protein</fullName>
    </submittedName>
</protein>
<name>A0A4U1CXW5_9SPHI</name>
<proteinExistence type="predicted"/>